<evidence type="ECO:0000256" key="1">
    <source>
        <dbReference type="SAM" id="SignalP"/>
    </source>
</evidence>
<name>A0A1B6PC18_SORBI</name>
<evidence type="ECO:0000313" key="3">
    <source>
        <dbReference type="Proteomes" id="UP000000768"/>
    </source>
</evidence>
<evidence type="ECO:0000313" key="2">
    <source>
        <dbReference type="EMBL" id="KXG23203.1"/>
    </source>
</evidence>
<gene>
    <name evidence="2" type="ORF">SORBI_3008G068900</name>
</gene>
<protein>
    <submittedName>
        <fullName evidence="2">Uncharacterized protein</fullName>
    </submittedName>
</protein>
<accession>A0A1B6PC18</accession>
<dbReference type="OMA" id="SITEVMH"/>
<reference evidence="2 3" key="1">
    <citation type="journal article" date="2009" name="Nature">
        <title>The Sorghum bicolor genome and the diversification of grasses.</title>
        <authorList>
            <person name="Paterson A.H."/>
            <person name="Bowers J.E."/>
            <person name="Bruggmann R."/>
            <person name="Dubchak I."/>
            <person name="Grimwood J."/>
            <person name="Gundlach H."/>
            <person name="Haberer G."/>
            <person name="Hellsten U."/>
            <person name="Mitros T."/>
            <person name="Poliakov A."/>
            <person name="Schmutz J."/>
            <person name="Spannagl M."/>
            <person name="Tang H."/>
            <person name="Wang X."/>
            <person name="Wicker T."/>
            <person name="Bharti A.K."/>
            <person name="Chapman J."/>
            <person name="Feltus F.A."/>
            <person name="Gowik U."/>
            <person name="Grigoriev I.V."/>
            <person name="Lyons E."/>
            <person name="Maher C.A."/>
            <person name="Martis M."/>
            <person name="Narechania A."/>
            <person name="Otillar R.P."/>
            <person name="Penning B.W."/>
            <person name="Salamov A.A."/>
            <person name="Wang Y."/>
            <person name="Zhang L."/>
            <person name="Carpita N.C."/>
            <person name="Freeling M."/>
            <person name="Gingle A.R."/>
            <person name="Hash C.T."/>
            <person name="Keller B."/>
            <person name="Klein P."/>
            <person name="Kresovich S."/>
            <person name="McCann M.C."/>
            <person name="Ming R."/>
            <person name="Peterson D.G."/>
            <person name="Mehboob-ur-Rahman"/>
            <person name="Ware D."/>
            <person name="Westhoff P."/>
            <person name="Mayer K.F."/>
            <person name="Messing J."/>
            <person name="Rokhsar D.S."/>
        </authorList>
    </citation>
    <scope>NUCLEOTIDE SEQUENCE [LARGE SCALE GENOMIC DNA]</scope>
    <source>
        <strain evidence="3">cv. BTx623</strain>
    </source>
</reference>
<proteinExistence type="predicted"/>
<feature type="signal peptide" evidence="1">
    <location>
        <begin position="1"/>
        <end position="25"/>
    </location>
</feature>
<dbReference type="Gramene" id="KXG23203">
    <property type="protein sequence ID" value="KXG23203"/>
    <property type="gene ID" value="SORBI_3008G068900"/>
</dbReference>
<keyword evidence="1" id="KW-0732">Signal</keyword>
<dbReference type="Proteomes" id="UP000000768">
    <property type="component" value="Chromosome 8"/>
</dbReference>
<reference evidence="3" key="2">
    <citation type="journal article" date="2018" name="Plant J.">
        <title>The Sorghum bicolor reference genome: improved assembly, gene annotations, a transcriptome atlas, and signatures of genome organization.</title>
        <authorList>
            <person name="McCormick R.F."/>
            <person name="Truong S.K."/>
            <person name="Sreedasyam A."/>
            <person name="Jenkins J."/>
            <person name="Shu S."/>
            <person name="Sims D."/>
            <person name="Kennedy M."/>
            <person name="Amirebrahimi M."/>
            <person name="Weers B.D."/>
            <person name="McKinley B."/>
            <person name="Mattison A."/>
            <person name="Morishige D.T."/>
            <person name="Grimwood J."/>
            <person name="Schmutz J."/>
            <person name="Mullet J.E."/>
        </authorList>
    </citation>
    <scope>NUCLEOTIDE SEQUENCE [LARGE SCALE GENOMIC DNA]</scope>
    <source>
        <strain evidence="3">cv. BTx623</strain>
    </source>
</reference>
<dbReference type="InParanoid" id="A0A1B6PC18"/>
<sequence>MGKKAQNVLALILIPFFVYISQAEGAMEPASNITEVVDVESIKTLFQLAYMPEAARVYHTCGQCSCCQGKICTVMACCWEYRCDGNAQVSCVVEAKTCGCANCS</sequence>
<dbReference type="EMBL" id="CM000767">
    <property type="protein sequence ID" value="KXG23203.1"/>
    <property type="molecule type" value="Genomic_DNA"/>
</dbReference>
<feature type="chain" id="PRO_5008588696" evidence="1">
    <location>
        <begin position="26"/>
        <end position="104"/>
    </location>
</feature>
<dbReference type="AlphaFoldDB" id="A0A1B6PC18"/>
<organism evidence="2 3">
    <name type="scientific">Sorghum bicolor</name>
    <name type="common">Sorghum</name>
    <name type="synonym">Sorghum vulgare</name>
    <dbReference type="NCBI Taxonomy" id="4558"/>
    <lineage>
        <taxon>Eukaryota</taxon>
        <taxon>Viridiplantae</taxon>
        <taxon>Streptophyta</taxon>
        <taxon>Embryophyta</taxon>
        <taxon>Tracheophyta</taxon>
        <taxon>Spermatophyta</taxon>
        <taxon>Magnoliopsida</taxon>
        <taxon>Liliopsida</taxon>
        <taxon>Poales</taxon>
        <taxon>Poaceae</taxon>
        <taxon>PACMAD clade</taxon>
        <taxon>Panicoideae</taxon>
        <taxon>Andropogonodae</taxon>
        <taxon>Andropogoneae</taxon>
        <taxon>Sorghinae</taxon>
        <taxon>Sorghum</taxon>
    </lineage>
</organism>
<keyword evidence="3" id="KW-1185">Reference proteome</keyword>